<keyword evidence="5 7" id="KW-1133">Transmembrane helix</keyword>
<evidence type="ECO:0000256" key="6">
    <source>
        <dbReference type="ARBA" id="ARBA00023136"/>
    </source>
</evidence>
<dbReference type="InterPro" id="IPR039421">
    <property type="entry name" value="Type_1_exporter"/>
</dbReference>
<organism evidence="10 11">
    <name type="scientific">Xylanibacillus composti</name>
    <dbReference type="NCBI Taxonomy" id="1572762"/>
    <lineage>
        <taxon>Bacteria</taxon>
        <taxon>Bacillati</taxon>
        <taxon>Bacillota</taxon>
        <taxon>Bacilli</taxon>
        <taxon>Bacillales</taxon>
        <taxon>Paenibacillaceae</taxon>
        <taxon>Xylanibacillus</taxon>
    </lineage>
</organism>
<name>A0A8J4H1P2_9BACL</name>
<evidence type="ECO:0000256" key="2">
    <source>
        <dbReference type="ARBA" id="ARBA00022692"/>
    </source>
</evidence>
<feature type="domain" description="ABC transmembrane type-1" evidence="9">
    <location>
        <begin position="1"/>
        <end position="191"/>
    </location>
</feature>
<dbReference type="PROSITE" id="PS50893">
    <property type="entry name" value="ABC_TRANSPORTER_2"/>
    <property type="match status" value="1"/>
</dbReference>
<dbReference type="InterPro" id="IPR036640">
    <property type="entry name" value="ABC1_TM_sf"/>
</dbReference>
<evidence type="ECO:0000313" key="10">
    <source>
        <dbReference type="EMBL" id="GIQ67796.1"/>
    </source>
</evidence>
<protein>
    <submittedName>
        <fullName evidence="10">HlyB/MsbA family ABC transporter</fullName>
    </submittedName>
</protein>
<dbReference type="Proteomes" id="UP000677918">
    <property type="component" value="Unassembled WGS sequence"/>
</dbReference>
<dbReference type="Pfam" id="PF00664">
    <property type="entry name" value="ABC_membrane"/>
    <property type="match status" value="1"/>
</dbReference>
<dbReference type="PANTHER" id="PTHR24221">
    <property type="entry name" value="ATP-BINDING CASSETTE SUB-FAMILY B"/>
    <property type="match status" value="1"/>
</dbReference>
<dbReference type="PROSITE" id="PS00211">
    <property type="entry name" value="ABC_TRANSPORTER_1"/>
    <property type="match status" value="1"/>
</dbReference>
<dbReference type="Pfam" id="PF00005">
    <property type="entry name" value="ABC_tran"/>
    <property type="match status" value="1"/>
</dbReference>
<dbReference type="PANTHER" id="PTHR24221:SF423">
    <property type="entry name" value="ABC TRANSPORTER"/>
    <property type="match status" value="1"/>
</dbReference>
<comment type="subcellular location">
    <subcellularLocation>
        <location evidence="1">Cell membrane</location>
        <topology evidence="1">Multi-pass membrane protein</topology>
    </subcellularLocation>
</comment>
<keyword evidence="2 7" id="KW-0812">Transmembrane</keyword>
<proteinExistence type="predicted"/>
<dbReference type="Gene3D" id="3.40.50.300">
    <property type="entry name" value="P-loop containing nucleotide triphosphate hydrolases"/>
    <property type="match status" value="1"/>
</dbReference>
<evidence type="ECO:0000256" key="7">
    <source>
        <dbReference type="SAM" id="Phobius"/>
    </source>
</evidence>
<dbReference type="SUPFAM" id="SSF90123">
    <property type="entry name" value="ABC transporter transmembrane region"/>
    <property type="match status" value="1"/>
</dbReference>
<dbReference type="AlphaFoldDB" id="A0A8J4H1P2"/>
<evidence type="ECO:0000313" key="11">
    <source>
        <dbReference type="Proteomes" id="UP000677918"/>
    </source>
</evidence>
<sequence>MHTGDSIVRFRDDAEQAENSISWTLDVIGKFLFATVSFILLFMIDARITSLVFIPLILIIIITNFANRKIEKYRMENRRAASSVASMINEIANLSQIFKMAASESRVLDRFDQKNQERRKTDIKDKVLTQLLDSIYSNTINIGTGLILILSAGSVRNGSFTVGDIALFMYYLTFVTDFTQFFGNFLAHYKQTGVSFKRMANVFATPDSHQLVHHTPLYLNEETPDISRQHSHRQHLPLRMLKVNNLTFRYSETNKGISDVSLQIRRGTFTVITGKIGSGKTTLLRVLLGHLPKQRGTILWNDQEVNQPISFFTPPISAYTPQVATLFSGTLEENILFDDRETARNINEATSLAVLEKDLELFPEKLRTIVGPNGTTLSGGQKQRASIARMFAQPAELYVMDDISSALDMVTERTLWRRIAQHKGENTYLVASHRKECLKHADWIIVLKDGKVASQGTLDNLLENCMEMKKLWTHEEKNF</sequence>
<feature type="transmembrane region" description="Helical" evidence="7">
    <location>
        <begin position="21"/>
        <end position="42"/>
    </location>
</feature>
<evidence type="ECO:0000256" key="1">
    <source>
        <dbReference type="ARBA" id="ARBA00004651"/>
    </source>
</evidence>
<keyword evidence="6 7" id="KW-0472">Membrane</keyword>
<dbReference type="InterPro" id="IPR017871">
    <property type="entry name" value="ABC_transporter-like_CS"/>
</dbReference>
<dbReference type="EMBL" id="BOVK01000007">
    <property type="protein sequence ID" value="GIQ67796.1"/>
    <property type="molecule type" value="Genomic_DNA"/>
</dbReference>
<comment type="caution">
    <text evidence="10">The sequence shown here is derived from an EMBL/GenBank/DDBJ whole genome shotgun (WGS) entry which is preliminary data.</text>
</comment>
<dbReference type="GO" id="GO:0005886">
    <property type="term" value="C:plasma membrane"/>
    <property type="evidence" value="ECO:0007669"/>
    <property type="project" value="UniProtKB-SubCell"/>
</dbReference>
<evidence type="ECO:0000256" key="4">
    <source>
        <dbReference type="ARBA" id="ARBA00022840"/>
    </source>
</evidence>
<keyword evidence="3" id="KW-0547">Nucleotide-binding</keyword>
<evidence type="ECO:0000259" key="9">
    <source>
        <dbReference type="PROSITE" id="PS50929"/>
    </source>
</evidence>
<dbReference type="InterPro" id="IPR003439">
    <property type="entry name" value="ABC_transporter-like_ATP-bd"/>
</dbReference>
<gene>
    <name evidence="10" type="ORF">XYCOK13_06200</name>
</gene>
<evidence type="ECO:0000256" key="5">
    <source>
        <dbReference type="ARBA" id="ARBA00022989"/>
    </source>
</evidence>
<dbReference type="GO" id="GO:0140359">
    <property type="term" value="F:ABC-type transporter activity"/>
    <property type="evidence" value="ECO:0007669"/>
    <property type="project" value="InterPro"/>
</dbReference>
<feature type="transmembrane region" description="Helical" evidence="7">
    <location>
        <begin position="135"/>
        <end position="155"/>
    </location>
</feature>
<keyword evidence="4" id="KW-0067">ATP-binding</keyword>
<accession>A0A8J4H1P2</accession>
<dbReference type="InterPro" id="IPR011527">
    <property type="entry name" value="ABC1_TM_dom"/>
</dbReference>
<keyword evidence="11" id="KW-1185">Reference proteome</keyword>
<dbReference type="SMART" id="SM00382">
    <property type="entry name" value="AAA"/>
    <property type="match status" value="1"/>
</dbReference>
<feature type="transmembrane region" description="Helical" evidence="7">
    <location>
        <begin position="48"/>
        <end position="66"/>
    </location>
</feature>
<feature type="transmembrane region" description="Helical" evidence="7">
    <location>
        <begin position="167"/>
        <end position="189"/>
    </location>
</feature>
<feature type="domain" description="ABC transporter" evidence="8">
    <location>
        <begin position="241"/>
        <end position="474"/>
    </location>
</feature>
<reference evidence="10" key="1">
    <citation type="submission" date="2021-04" db="EMBL/GenBank/DDBJ databases">
        <title>Draft genome sequence of Xylanibacillus composti strain K13.</title>
        <authorList>
            <person name="Uke A."/>
            <person name="Chhe C."/>
            <person name="Baramee S."/>
            <person name="Kosugi A."/>
        </authorList>
    </citation>
    <scope>NUCLEOTIDE SEQUENCE</scope>
    <source>
        <strain evidence="10">K13</strain>
    </source>
</reference>
<dbReference type="Gene3D" id="1.20.1560.10">
    <property type="entry name" value="ABC transporter type 1, transmembrane domain"/>
    <property type="match status" value="1"/>
</dbReference>
<dbReference type="SUPFAM" id="SSF52540">
    <property type="entry name" value="P-loop containing nucleoside triphosphate hydrolases"/>
    <property type="match status" value="1"/>
</dbReference>
<dbReference type="InterPro" id="IPR027417">
    <property type="entry name" value="P-loop_NTPase"/>
</dbReference>
<evidence type="ECO:0000256" key="3">
    <source>
        <dbReference type="ARBA" id="ARBA00022741"/>
    </source>
</evidence>
<dbReference type="InterPro" id="IPR003593">
    <property type="entry name" value="AAA+_ATPase"/>
</dbReference>
<dbReference type="GO" id="GO:0005524">
    <property type="term" value="F:ATP binding"/>
    <property type="evidence" value="ECO:0007669"/>
    <property type="project" value="UniProtKB-KW"/>
</dbReference>
<evidence type="ECO:0000259" key="8">
    <source>
        <dbReference type="PROSITE" id="PS50893"/>
    </source>
</evidence>
<dbReference type="PROSITE" id="PS50929">
    <property type="entry name" value="ABC_TM1F"/>
    <property type="match status" value="1"/>
</dbReference>
<dbReference type="GO" id="GO:0016887">
    <property type="term" value="F:ATP hydrolysis activity"/>
    <property type="evidence" value="ECO:0007669"/>
    <property type="project" value="InterPro"/>
</dbReference>